<sequence>MMSSNSRINGIWFLNYLIFLYNVLVASNIVDPNPVNAREAMYHKASNIIVDIIDVRYNISNGPARSKLESDVCSPVKCSMLCLSKESFACKGFEYDGSLKKCKLVTVPGVNNETSAAQVRYRKMEVCPTNTTYFPSIRSCLILVTEKMAWADARSKCNNMPLNFHPLIIDSSNVTSALGKFLNLISTPLQFRILSQTNVTDKCKDKWGWTIWTAGTWIRIFRFPFLWRCVFTNGLSKLGNW</sequence>
<keyword evidence="1" id="KW-1133">Transmembrane helix</keyword>
<dbReference type="RefSeq" id="XP_009030031.1">
    <property type="nucleotide sequence ID" value="XM_009031783.1"/>
</dbReference>
<evidence type="ECO:0008006" key="5">
    <source>
        <dbReference type="Google" id="ProtNLM"/>
    </source>
</evidence>
<dbReference type="Gene3D" id="3.10.100.10">
    <property type="entry name" value="Mannose-Binding Protein A, subunit A"/>
    <property type="match status" value="1"/>
</dbReference>
<dbReference type="InterPro" id="IPR016186">
    <property type="entry name" value="C-type_lectin-like/link_sf"/>
</dbReference>
<reference evidence="3" key="3">
    <citation type="submission" date="2015-06" db="UniProtKB">
        <authorList>
            <consortium name="EnsemblMetazoa"/>
        </authorList>
    </citation>
    <scope>IDENTIFICATION</scope>
</reference>
<accession>T1FHL9</accession>
<dbReference type="SUPFAM" id="SSF56436">
    <property type="entry name" value="C-type lectin-like"/>
    <property type="match status" value="1"/>
</dbReference>
<proteinExistence type="predicted"/>
<dbReference type="CTD" id="20208318"/>
<keyword evidence="4" id="KW-1185">Reference proteome</keyword>
<organism evidence="3 4">
    <name type="scientific">Helobdella robusta</name>
    <name type="common">Californian leech</name>
    <dbReference type="NCBI Taxonomy" id="6412"/>
    <lineage>
        <taxon>Eukaryota</taxon>
        <taxon>Metazoa</taxon>
        <taxon>Spiralia</taxon>
        <taxon>Lophotrochozoa</taxon>
        <taxon>Annelida</taxon>
        <taxon>Clitellata</taxon>
        <taxon>Hirudinea</taxon>
        <taxon>Rhynchobdellida</taxon>
        <taxon>Glossiphoniidae</taxon>
        <taxon>Helobdella</taxon>
    </lineage>
</organism>
<keyword evidence="1" id="KW-0472">Membrane</keyword>
<name>T1FHL9_HELRO</name>
<evidence type="ECO:0000313" key="4">
    <source>
        <dbReference type="Proteomes" id="UP000015101"/>
    </source>
</evidence>
<dbReference type="EnsemblMetazoa" id="HelroT182020">
    <property type="protein sequence ID" value="HelroP182020"/>
    <property type="gene ID" value="HelroG182020"/>
</dbReference>
<dbReference type="EMBL" id="AMQM01007934">
    <property type="status" value="NOT_ANNOTATED_CDS"/>
    <property type="molecule type" value="Genomic_DNA"/>
</dbReference>
<gene>
    <name evidence="3" type="primary">20208318</name>
    <name evidence="2" type="ORF">HELRODRAFT_182020</name>
</gene>
<keyword evidence="1" id="KW-0812">Transmembrane</keyword>
<dbReference type="HOGENOM" id="CLU_079730_0_0_1"/>
<dbReference type="EMBL" id="KB097694">
    <property type="protein sequence ID" value="ESN91845.1"/>
    <property type="molecule type" value="Genomic_DNA"/>
</dbReference>
<dbReference type="AlphaFoldDB" id="T1FHL9"/>
<evidence type="ECO:0000313" key="3">
    <source>
        <dbReference type="EnsemblMetazoa" id="HelroP182020"/>
    </source>
</evidence>
<dbReference type="KEGG" id="hro:HELRODRAFT_182020"/>
<dbReference type="GeneID" id="20208318"/>
<evidence type="ECO:0000313" key="2">
    <source>
        <dbReference type="EMBL" id="ESN91845.1"/>
    </source>
</evidence>
<dbReference type="InterPro" id="IPR016187">
    <property type="entry name" value="CTDL_fold"/>
</dbReference>
<dbReference type="Proteomes" id="UP000015101">
    <property type="component" value="Unassembled WGS sequence"/>
</dbReference>
<reference evidence="2 4" key="2">
    <citation type="journal article" date="2013" name="Nature">
        <title>Insights into bilaterian evolution from three spiralian genomes.</title>
        <authorList>
            <person name="Simakov O."/>
            <person name="Marletaz F."/>
            <person name="Cho S.J."/>
            <person name="Edsinger-Gonzales E."/>
            <person name="Havlak P."/>
            <person name="Hellsten U."/>
            <person name="Kuo D.H."/>
            <person name="Larsson T."/>
            <person name="Lv J."/>
            <person name="Arendt D."/>
            <person name="Savage R."/>
            <person name="Osoegawa K."/>
            <person name="de Jong P."/>
            <person name="Grimwood J."/>
            <person name="Chapman J.A."/>
            <person name="Shapiro H."/>
            <person name="Aerts A."/>
            <person name="Otillar R.P."/>
            <person name="Terry A.Y."/>
            <person name="Boore J.L."/>
            <person name="Grigoriev I.V."/>
            <person name="Lindberg D.R."/>
            <person name="Seaver E.C."/>
            <person name="Weisblat D.A."/>
            <person name="Putnam N.H."/>
            <person name="Rokhsar D.S."/>
        </authorList>
    </citation>
    <scope>NUCLEOTIDE SEQUENCE</scope>
</reference>
<evidence type="ECO:0000256" key="1">
    <source>
        <dbReference type="SAM" id="Phobius"/>
    </source>
</evidence>
<feature type="transmembrane region" description="Helical" evidence="1">
    <location>
        <begin position="12"/>
        <end position="30"/>
    </location>
</feature>
<protein>
    <recommendedName>
        <fullName evidence="5">Apple domain-containing protein</fullName>
    </recommendedName>
</protein>
<dbReference type="InParanoid" id="T1FHL9"/>
<reference evidence="4" key="1">
    <citation type="submission" date="2012-12" db="EMBL/GenBank/DDBJ databases">
        <authorList>
            <person name="Hellsten U."/>
            <person name="Grimwood J."/>
            <person name="Chapman J.A."/>
            <person name="Shapiro H."/>
            <person name="Aerts A."/>
            <person name="Otillar R.P."/>
            <person name="Terry A.Y."/>
            <person name="Boore J.L."/>
            <person name="Simakov O."/>
            <person name="Marletaz F."/>
            <person name="Cho S.-J."/>
            <person name="Edsinger-Gonzales E."/>
            <person name="Havlak P."/>
            <person name="Kuo D.-H."/>
            <person name="Larsson T."/>
            <person name="Lv J."/>
            <person name="Arendt D."/>
            <person name="Savage R."/>
            <person name="Osoegawa K."/>
            <person name="de Jong P."/>
            <person name="Lindberg D.R."/>
            <person name="Seaver E.C."/>
            <person name="Weisblat D.A."/>
            <person name="Putnam N.H."/>
            <person name="Grigoriev I.V."/>
            <person name="Rokhsar D.S."/>
        </authorList>
    </citation>
    <scope>NUCLEOTIDE SEQUENCE</scope>
</reference>